<organism evidence="1 2">
    <name type="scientific">Pseudosulfitobacter pseudonitzschiae</name>
    <dbReference type="NCBI Taxonomy" id="1402135"/>
    <lineage>
        <taxon>Bacteria</taxon>
        <taxon>Pseudomonadati</taxon>
        <taxon>Pseudomonadota</taxon>
        <taxon>Alphaproteobacteria</taxon>
        <taxon>Rhodobacterales</taxon>
        <taxon>Roseobacteraceae</taxon>
        <taxon>Pseudosulfitobacter</taxon>
    </lineage>
</organism>
<protein>
    <submittedName>
        <fullName evidence="1">Uncharacterized protein</fullName>
    </submittedName>
</protein>
<name>A0A9Q2NQ91_9RHOB</name>
<evidence type="ECO:0000313" key="1">
    <source>
        <dbReference type="EMBL" id="MBM2355603.1"/>
    </source>
</evidence>
<dbReference type="EMBL" id="JAFBWN010000008">
    <property type="protein sequence ID" value="MBM2355603.1"/>
    <property type="molecule type" value="Genomic_DNA"/>
</dbReference>
<dbReference type="AlphaFoldDB" id="A0A9Q2NQ91"/>
<accession>A0A9Q2NQ91</accession>
<dbReference type="Proteomes" id="UP000809337">
    <property type="component" value="Unassembled WGS sequence"/>
</dbReference>
<comment type="caution">
    <text evidence="1">The sequence shown here is derived from an EMBL/GenBank/DDBJ whole genome shotgun (WGS) entry which is preliminary data.</text>
</comment>
<evidence type="ECO:0000313" key="2">
    <source>
        <dbReference type="Proteomes" id="UP000809337"/>
    </source>
</evidence>
<sequence>MRFVTHGNGNLWLTRYRRPVCAVISMRDAHVLGSVQGRNVNEIIHQLQVEANRKVAAARLDNAFDRLEVVPEAWPFPIMEEAYGRANRFDEKWPKEEVRRRVEE</sequence>
<gene>
    <name evidence="1" type="ORF">JQX14_13715</name>
</gene>
<dbReference type="RefSeq" id="WP_156025758.1">
    <property type="nucleotide sequence ID" value="NZ_JAJNGX010000008.1"/>
</dbReference>
<reference evidence="1" key="1">
    <citation type="submission" date="2021-01" db="EMBL/GenBank/DDBJ databases">
        <title>Diatom-associated Roseobacters Show Island Model of Population Structure.</title>
        <authorList>
            <person name="Qu L."/>
            <person name="Feng X."/>
            <person name="Chen Y."/>
            <person name="Li L."/>
            <person name="Wang X."/>
            <person name="Hu Z."/>
            <person name="Wang H."/>
            <person name="Luo H."/>
        </authorList>
    </citation>
    <scope>NUCLEOTIDE SEQUENCE</scope>
    <source>
        <strain evidence="1">SM26-45</strain>
    </source>
</reference>
<proteinExistence type="predicted"/>